<evidence type="ECO:0000259" key="3">
    <source>
        <dbReference type="PROSITE" id="PS51089"/>
    </source>
</evidence>
<dbReference type="SMART" id="SM00153">
    <property type="entry name" value="VHP"/>
    <property type="match status" value="1"/>
</dbReference>
<feature type="compositionally biased region" description="Acidic residues" evidence="2">
    <location>
        <begin position="139"/>
        <end position="149"/>
    </location>
</feature>
<dbReference type="PROSITE" id="PS51089">
    <property type="entry name" value="HP"/>
    <property type="match status" value="1"/>
</dbReference>
<dbReference type="InterPro" id="IPR003128">
    <property type="entry name" value="Villin_headpiece"/>
</dbReference>
<evidence type="ECO:0000313" key="4">
    <source>
        <dbReference type="EMBL" id="PSC76628.1"/>
    </source>
</evidence>
<dbReference type="SMART" id="SM00262">
    <property type="entry name" value="GEL"/>
    <property type="match status" value="1"/>
</dbReference>
<dbReference type="Gene3D" id="3.40.20.10">
    <property type="entry name" value="Severin"/>
    <property type="match status" value="1"/>
</dbReference>
<accession>A0A2P6VRA6</accession>
<sequence length="489" mass="49785">MSVQVWFFTESGTAAQSVPPEETGRFSSDKAYVVVAPPSDGEGQQRLFLWAGDDASKETKSTAAKHAGELMKTLDASYLRQQQGQEGAEFKQLFEAFAVVPVAPDPASEAVPPQVGGPDAASAPASAAPTPGATAGEEHDGEEEEEEGHGEEGGGGAGGEGKKKKKRRNKKKGHGGSAGQEAPAVATPAEPAPLAPAAASPTPASPISASPLAANPVSPRSALHAEAKPFTPTKPLSPAAAPPPASPAAKATPAGKAAKPAANASPPAAKAATPAAKASPPAPSPAKASTPAAAKASPVPTAAAAAREQPAAETTPAKPASPAQPSVEAEPGSTSVSKAKQQLAGKLSGSLTDPLHEKQGQKQAPKQQQKEQQKEQQQQPQQQKAGSPPTNGAKPKSTFMADSAKAWGGVAGGAAAPPAAAEAKVKPGEKEFSFEELKALRADSGIDMTRKEEYLPDAEFEKVFGKNRAAFNAQPAWRRQLQKKDVSLW</sequence>
<evidence type="ECO:0000256" key="2">
    <source>
        <dbReference type="SAM" id="MobiDB-lite"/>
    </source>
</evidence>
<feature type="compositionally biased region" description="Low complexity" evidence="2">
    <location>
        <begin position="105"/>
        <end position="135"/>
    </location>
</feature>
<organism evidence="4 5">
    <name type="scientific">Micractinium conductrix</name>
    <dbReference type="NCBI Taxonomy" id="554055"/>
    <lineage>
        <taxon>Eukaryota</taxon>
        <taxon>Viridiplantae</taxon>
        <taxon>Chlorophyta</taxon>
        <taxon>core chlorophytes</taxon>
        <taxon>Trebouxiophyceae</taxon>
        <taxon>Chlorellales</taxon>
        <taxon>Chlorellaceae</taxon>
        <taxon>Chlorella clade</taxon>
        <taxon>Micractinium</taxon>
    </lineage>
</organism>
<feature type="compositionally biased region" description="Low complexity" evidence="2">
    <location>
        <begin position="375"/>
        <end position="386"/>
    </location>
</feature>
<dbReference type="GO" id="GO:0007010">
    <property type="term" value="P:cytoskeleton organization"/>
    <property type="evidence" value="ECO:0007669"/>
    <property type="project" value="InterPro"/>
</dbReference>
<feature type="compositionally biased region" description="Basic residues" evidence="2">
    <location>
        <begin position="162"/>
        <end position="174"/>
    </location>
</feature>
<evidence type="ECO:0000313" key="5">
    <source>
        <dbReference type="Proteomes" id="UP000239649"/>
    </source>
</evidence>
<name>A0A2P6VRA6_9CHLO</name>
<dbReference type="InterPro" id="IPR029006">
    <property type="entry name" value="ADF-H/Gelsolin-like_dom_sf"/>
</dbReference>
<dbReference type="SUPFAM" id="SSF47050">
    <property type="entry name" value="VHP, Villin headpiece domain"/>
    <property type="match status" value="1"/>
</dbReference>
<dbReference type="PANTHER" id="PTHR11977:SF51">
    <property type="entry name" value="PROTEIN FLIGHTLESS-1 HOMOLOG"/>
    <property type="match status" value="1"/>
</dbReference>
<dbReference type="Pfam" id="PF02209">
    <property type="entry name" value="VHP"/>
    <property type="match status" value="1"/>
</dbReference>
<dbReference type="PANTHER" id="PTHR11977">
    <property type="entry name" value="VILLIN"/>
    <property type="match status" value="1"/>
</dbReference>
<dbReference type="InterPro" id="IPR007122">
    <property type="entry name" value="Villin/Gelsolin"/>
</dbReference>
<gene>
    <name evidence="4" type="ORF">C2E20_0236</name>
</gene>
<dbReference type="SUPFAM" id="SSF55753">
    <property type="entry name" value="Actin depolymerizing proteins"/>
    <property type="match status" value="1"/>
</dbReference>
<dbReference type="Proteomes" id="UP000239649">
    <property type="component" value="Unassembled WGS sequence"/>
</dbReference>
<feature type="region of interest" description="Disordered" evidence="2">
    <location>
        <begin position="105"/>
        <end position="430"/>
    </location>
</feature>
<feature type="compositionally biased region" description="Low complexity" evidence="2">
    <location>
        <begin position="247"/>
        <end position="317"/>
    </location>
</feature>
<dbReference type="OrthoDB" id="6375767at2759"/>
<dbReference type="InterPro" id="IPR036886">
    <property type="entry name" value="Villin_headpiece_dom_sf"/>
</dbReference>
<feature type="compositionally biased region" description="Low complexity" evidence="2">
    <location>
        <begin position="404"/>
        <end position="422"/>
    </location>
</feature>
<comment type="caution">
    <text evidence="4">The sequence shown here is derived from an EMBL/GenBank/DDBJ whole genome shotgun (WGS) entry which is preliminary data.</text>
</comment>
<evidence type="ECO:0000256" key="1">
    <source>
        <dbReference type="ARBA" id="ARBA00022737"/>
    </source>
</evidence>
<keyword evidence="5" id="KW-1185">Reference proteome</keyword>
<feature type="domain" description="HP" evidence="3">
    <location>
        <begin position="426"/>
        <end position="489"/>
    </location>
</feature>
<dbReference type="AlphaFoldDB" id="A0A2P6VRA6"/>
<protein>
    <recommendedName>
        <fullName evidence="3">HP domain-containing protein</fullName>
    </recommendedName>
</protein>
<reference evidence="4 5" key="1">
    <citation type="journal article" date="2018" name="Plant J.">
        <title>Genome sequences of Chlorella sorokiniana UTEX 1602 and Micractinium conductrix SAG 241.80: implications to maltose excretion by a green alga.</title>
        <authorList>
            <person name="Arriola M.B."/>
            <person name="Velmurugan N."/>
            <person name="Zhang Y."/>
            <person name="Plunkett M.H."/>
            <person name="Hondzo H."/>
            <person name="Barney B.M."/>
        </authorList>
    </citation>
    <scope>NUCLEOTIDE SEQUENCE [LARGE SCALE GENOMIC DNA]</scope>
    <source>
        <strain evidence="4 5">SAG 241.80</strain>
    </source>
</reference>
<proteinExistence type="predicted"/>
<feature type="compositionally biased region" description="Low complexity" evidence="2">
    <location>
        <begin position="195"/>
        <end position="214"/>
    </location>
</feature>
<dbReference type="Gene3D" id="1.10.950.10">
    <property type="entry name" value="Villin headpiece domain"/>
    <property type="match status" value="1"/>
</dbReference>
<dbReference type="STRING" id="554055.A0A2P6VRA6"/>
<dbReference type="GO" id="GO:0051015">
    <property type="term" value="F:actin filament binding"/>
    <property type="evidence" value="ECO:0007669"/>
    <property type="project" value="InterPro"/>
</dbReference>
<keyword evidence="1" id="KW-0677">Repeat</keyword>
<dbReference type="EMBL" id="LHPF02000001">
    <property type="protein sequence ID" value="PSC76628.1"/>
    <property type="molecule type" value="Genomic_DNA"/>
</dbReference>